<protein>
    <submittedName>
        <fullName evidence="2">Helix-turn-helix domain-containing protein</fullName>
    </submittedName>
</protein>
<dbReference type="EMBL" id="JBHSAY010000003">
    <property type="protein sequence ID" value="MFC4129375.1"/>
    <property type="molecule type" value="Genomic_DNA"/>
</dbReference>
<reference evidence="3" key="1">
    <citation type="journal article" date="2019" name="Int. J. Syst. Evol. Microbiol.">
        <title>The Global Catalogue of Microorganisms (GCM) 10K type strain sequencing project: providing services to taxonomists for standard genome sequencing and annotation.</title>
        <authorList>
            <consortium name="The Broad Institute Genomics Platform"/>
            <consortium name="The Broad Institute Genome Sequencing Center for Infectious Disease"/>
            <person name="Wu L."/>
            <person name="Ma J."/>
        </authorList>
    </citation>
    <scope>NUCLEOTIDE SEQUENCE [LARGE SCALE GENOMIC DNA]</scope>
    <source>
        <strain evidence="3">CGMCC 4.7289</strain>
    </source>
</reference>
<dbReference type="Pfam" id="PF13560">
    <property type="entry name" value="HTH_31"/>
    <property type="match status" value="1"/>
</dbReference>
<comment type="caution">
    <text evidence="2">The sequence shown here is derived from an EMBL/GenBank/DDBJ whole genome shotgun (WGS) entry which is preliminary data.</text>
</comment>
<dbReference type="SUPFAM" id="SSF47413">
    <property type="entry name" value="lambda repressor-like DNA-binding domains"/>
    <property type="match status" value="1"/>
</dbReference>
<dbReference type="InterPro" id="IPR001387">
    <property type="entry name" value="Cro/C1-type_HTH"/>
</dbReference>
<sequence length="291" mass="33083">MDRKSPTVRRRRLGAELRNRRERAGYSLEYVAEQLECSQSKISRIETGHTSVNVRDVRDLLTIYGAGEAEIQELIELAREARQKAWWHPFSQVLSSAYVGLEAEAVRVRTYEQQLVPGLLQTEAYARATMGILPGRSEEEISSRVRVRMQRQSLLDQEDSFHLWVVLDEAAVSRPVGGDEVMSDQLRHLVVAANRPNVTLQLLPFEIGSHAGMDGTFAILDFREPGDRSVVFAENATGGLFIDKRDELERYKNLFEHIHTAALGPEQSAERIQQLVEEPLWRSRQRGFAST</sequence>
<dbReference type="CDD" id="cd00093">
    <property type="entry name" value="HTH_XRE"/>
    <property type="match status" value="1"/>
</dbReference>
<dbReference type="Pfam" id="PF19054">
    <property type="entry name" value="DUF5753"/>
    <property type="match status" value="1"/>
</dbReference>
<accession>A0ABV8LEQ5</accession>
<dbReference type="InterPro" id="IPR043917">
    <property type="entry name" value="DUF5753"/>
</dbReference>
<feature type="domain" description="HTH cro/C1-type" evidence="1">
    <location>
        <begin position="17"/>
        <end position="71"/>
    </location>
</feature>
<dbReference type="Proteomes" id="UP001595816">
    <property type="component" value="Unassembled WGS sequence"/>
</dbReference>
<keyword evidence="3" id="KW-1185">Reference proteome</keyword>
<dbReference type="SMART" id="SM00530">
    <property type="entry name" value="HTH_XRE"/>
    <property type="match status" value="1"/>
</dbReference>
<evidence type="ECO:0000313" key="2">
    <source>
        <dbReference type="EMBL" id="MFC4129375.1"/>
    </source>
</evidence>
<dbReference type="PROSITE" id="PS50943">
    <property type="entry name" value="HTH_CROC1"/>
    <property type="match status" value="1"/>
</dbReference>
<proteinExistence type="predicted"/>
<name>A0ABV8LEQ5_9ACTN</name>
<dbReference type="Gene3D" id="1.10.260.40">
    <property type="entry name" value="lambda repressor-like DNA-binding domains"/>
    <property type="match status" value="1"/>
</dbReference>
<gene>
    <name evidence="2" type="ORF">ACFOZ4_01965</name>
</gene>
<dbReference type="RefSeq" id="WP_253763751.1">
    <property type="nucleotide sequence ID" value="NZ_JAMZDZ010000001.1"/>
</dbReference>
<evidence type="ECO:0000313" key="3">
    <source>
        <dbReference type="Proteomes" id="UP001595816"/>
    </source>
</evidence>
<organism evidence="2 3">
    <name type="scientific">Hamadaea flava</name>
    <dbReference type="NCBI Taxonomy" id="1742688"/>
    <lineage>
        <taxon>Bacteria</taxon>
        <taxon>Bacillati</taxon>
        <taxon>Actinomycetota</taxon>
        <taxon>Actinomycetes</taxon>
        <taxon>Micromonosporales</taxon>
        <taxon>Micromonosporaceae</taxon>
        <taxon>Hamadaea</taxon>
    </lineage>
</organism>
<dbReference type="InterPro" id="IPR010982">
    <property type="entry name" value="Lambda_DNA-bd_dom_sf"/>
</dbReference>
<evidence type="ECO:0000259" key="1">
    <source>
        <dbReference type="PROSITE" id="PS50943"/>
    </source>
</evidence>